<dbReference type="Proteomes" id="UP000008315">
    <property type="component" value="Chromosome"/>
</dbReference>
<evidence type="ECO:0000313" key="2">
    <source>
        <dbReference type="EMBL" id="CCE22431.1"/>
    </source>
</evidence>
<dbReference type="InterPro" id="IPR029044">
    <property type="entry name" value="Nucleotide-diphossugar_trans"/>
</dbReference>
<keyword evidence="3" id="KW-1185">Reference proteome</keyword>
<keyword evidence="2" id="KW-0808">Transferase</keyword>
<dbReference type="AlphaFoldDB" id="G4T1K9"/>
<dbReference type="KEGG" id="mah:MEALZ_0736"/>
<dbReference type="HOGENOM" id="CLU_025996_21_1_6"/>
<name>G4T1K9_META2</name>
<dbReference type="PATRIC" id="fig|271065.3.peg.753"/>
<evidence type="ECO:0000313" key="3">
    <source>
        <dbReference type="Proteomes" id="UP000008315"/>
    </source>
</evidence>
<dbReference type="PANTHER" id="PTHR22916">
    <property type="entry name" value="GLYCOSYLTRANSFERASE"/>
    <property type="match status" value="1"/>
</dbReference>
<protein>
    <submittedName>
        <fullName evidence="2">Glycosyl transferase</fullName>
    </submittedName>
</protein>
<gene>
    <name evidence="2" type="ordered locus">MEALZ_0736</name>
</gene>
<proteinExistence type="predicted"/>
<dbReference type="STRING" id="1091494.MEALZ_0736"/>
<organism evidence="2 3">
    <name type="scientific">Methylotuvimicrobium alcaliphilum (strain DSM 19304 / NCIMB 14124 / VKM B-2133 / 20Z)</name>
    <name type="common">Methylomicrobium alcaliphilum</name>
    <dbReference type="NCBI Taxonomy" id="1091494"/>
    <lineage>
        <taxon>Bacteria</taxon>
        <taxon>Pseudomonadati</taxon>
        <taxon>Pseudomonadota</taxon>
        <taxon>Gammaproteobacteria</taxon>
        <taxon>Methylococcales</taxon>
        <taxon>Methylococcaceae</taxon>
        <taxon>Methylotuvimicrobium</taxon>
    </lineage>
</organism>
<feature type="domain" description="Glycosyltransferase 2-like" evidence="1">
    <location>
        <begin position="4"/>
        <end position="130"/>
    </location>
</feature>
<evidence type="ECO:0000259" key="1">
    <source>
        <dbReference type="Pfam" id="PF00535"/>
    </source>
</evidence>
<dbReference type="GO" id="GO:0016758">
    <property type="term" value="F:hexosyltransferase activity"/>
    <property type="evidence" value="ECO:0007669"/>
    <property type="project" value="UniProtKB-ARBA"/>
</dbReference>
<dbReference type="EMBL" id="FO082060">
    <property type="protein sequence ID" value="CCE22431.1"/>
    <property type="molecule type" value="Genomic_DNA"/>
</dbReference>
<dbReference type="PANTHER" id="PTHR22916:SF3">
    <property type="entry name" value="UDP-GLCNAC:BETAGAL BETA-1,3-N-ACETYLGLUCOSAMINYLTRANSFERASE-LIKE PROTEIN 1"/>
    <property type="match status" value="1"/>
</dbReference>
<sequence length="357" mass="40513">MKISVITATYNSEKTLQACLESVVSQTALEHIEHIIVDGRSTDSTLTLVNNYPHVSKVISAKDRGIYHAFNRGVELATGDVVYFLNSDDCFYDDKVIEQVISEFTSAHQYYLGAVLCINPNNGNSYFTIQQDTTLANRRPCHQGFFCRLEMFEEFGVFNECFNIAADMYLMKKIMQHTKGIVTDRPIAKFSLRGMSSNDDSKAILLRQHGMIDELLDNSNSQHEMSEKLTMQTQNLLSFKQLMLNILQGSLNVNFLKEKRLVIFGTRELSQLFYLFLSQQRLQVIGFVVSSADNLLSPYQHVPVLSLQELHLVKPDVVVNCIEGNHEAAVTTRIREACPSVDVLSWRDFTINCLISM</sequence>
<dbReference type="CDD" id="cd06433">
    <property type="entry name" value="GT_2_WfgS_like"/>
    <property type="match status" value="1"/>
</dbReference>
<reference evidence="3" key="1">
    <citation type="journal article" date="2012" name="J. Bacteriol.">
        <title>Genome sequence of the haloalkaliphilic methanotrophic bacterium Methylomicrobium alcaliphilum 20Z.</title>
        <authorList>
            <person name="Vuilleumier S."/>
            <person name="Khmelenina V.N."/>
            <person name="Bringel F."/>
            <person name="Reshetnikov A.S."/>
            <person name="Lajus A."/>
            <person name="Mangenot S."/>
            <person name="Rouy Z."/>
            <person name="Op den Camp H.J."/>
            <person name="Jetten M.S."/>
            <person name="Dispirito A.A."/>
            <person name="Dunfield P."/>
            <person name="Klotz M.G."/>
            <person name="Semrau J.D."/>
            <person name="Stein L.Y."/>
            <person name="Barbe V."/>
            <person name="Medigue C."/>
            <person name="Trotsenko Y.A."/>
            <person name="Kalyuzhnaya M.G."/>
        </authorList>
    </citation>
    <scope>NUCLEOTIDE SEQUENCE [LARGE SCALE GENOMIC DNA]</scope>
    <source>
        <strain evidence="3">DSM 19304 / NCIMB 14124 / VKM B-2133 / 20Z</strain>
    </source>
</reference>
<dbReference type="RefSeq" id="WP_014147235.1">
    <property type="nucleotide sequence ID" value="NC_016112.1"/>
</dbReference>
<dbReference type="SUPFAM" id="SSF53448">
    <property type="entry name" value="Nucleotide-diphospho-sugar transferases"/>
    <property type="match status" value="1"/>
</dbReference>
<dbReference type="InterPro" id="IPR001173">
    <property type="entry name" value="Glyco_trans_2-like"/>
</dbReference>
<dbReference type="Pfam" id="PF00535">
    <property type="entry name" value="Glycos_transf_2"/>
    <property type="match status" value="1"/>
</dbReference>
<accession>G4T1K9</accession>
<dbReference type="Gene3D" id="3.90.550.10">
    <property type="entry name" value="Spore Coat Polysaccharide Biosynthesis Protein SpsA, Chain A"/>
    <property type="match status" value="1"/>
</dbReference>